<keyword evidence="1" id="KW-0472">Membrane</keyword>
<feature type="transmembrane region" description="Helical" evidence="1">
    <location>
        <begin position="159"/>
        <end position="185"/>
    </location>
</feature>
<dbReference type="AlphaFoldDB" id="A0A0L0HJD8"/>
<dbReference type="InParanoid" id="A0A0L0HJD8"/>
<protein>
    <submittedName>
        <fullName evidence="2">Uncharacterized protein</fullName>
    </submittedName>
</protein>
<evidence type="ECO:0000313" key="2">
    <source>
        <dbReference type="EMBL" id="KND01227.1"/>
    </source>
</evidence>
<evidence type="ECO:0000256" key="1">
    <source>
        <dbReference type="SAM" id="Phobius"/>
    </source>
</evidence>
<dbReference type="EMBL" id="KQ257455">
    <property type="protein sequence ID" value="KND01227.1"/>
    <property type="molecule type" value="Genomic_DNA"/>
</dbReference>
<feature type="transmembrane region" description="Helical" evidence="1">
    <location>
        <begin position="239"/>
        <end position="259"/>
    </location>
</feature>
<proteinExistence type="predicted"/>
<dbReference type="GeneID" id="27687774"/>
<keyword evidence="1" id="KW-0812">Transmembrane</keyword>
<feature type="transmembrane region" description="Helical" evidence="1">
    <location>
        <begin position="12"/>
        <end position="30"/>
    </location>
</feature>
<keyword evidence="3" id="KW-1185">Reference proteome</keyword>
<accession>A0A0L0HJD8</accession>
<dbReference type="Proteomes" id="UP000053201">
    <property type="component" value="Unassembled WGS sequence"/>
</dbReference>
<sequence length="305" mass="33424">MSDRSTYPGKLAANACLCVFTVAVTVFTATKWWKKRTTFNAFLVLCWILLCISDAMSTLSWILNVVCETKGCGRDIGGGIALGFNMFAGALYTLLSLERFKAFRHIARWYTVRLCRILQGLTVVLGAWAWALNIVVDLLPEETYNNMSISKVFPFGTSVIFGSSILVLWIILSDFLLYGGTLVLVRRLQKDLRREQTPEQIKARRFLVGALSVALVLALASLITIVAKRIEETMIAGQYAIRVYYALGLVYLYTLVHVINGFDKRSQTPASNKAGSAKHGLVAGDTMVASSSVAGQASTITGATV</sequence>
<evidence type="ECO:0000313" key="3">
    <source>
        <dbReference type="Proteomes" id="UP000053201"/>
    </source>
</evidence>
<feature type="transmembrane region" description="Helical" evidence="1">
    <location>
        <begin position="76"/>
        <end position="97"/>
    </location>
</feature>
<gene>
    <name evidence="2" type="ORF">SPPG_04318</name>
</gene>
<keyword evidence="1" id="KW-1133">Transmembrane helix</keyword>
<dbReference type="VEuPathDB" id="FungiDB:SPPG_04318"/>
<reference evidence="2 3" key="1">
    <citation type="submission" date="2009-08" db="EMBL/GenBank/DDBJ databases">
        <title>The Genome Sequence of Spizellomyces punctatus strain DAOM BR117.</title>
        <authorList>
            <consortium name="The Broad Institute Genome Sequencing Platform"/>
            <person name="Russ C."/>
            <person name="Cuomo C."/>
            <person name="Shea T."/>
            <person name="Young S.K."/>
            <person name="Zeng Q."/>
            <person name="Koehrsen M."/>
            <person name="Haas B."/>
            <person name="Borodovsky M."/>
            <person name="Guigo R."/>
            <person name="Alvarado L."/>
            <person name="Berlin A."/>
            <person name="Bochicchio J."/>
            <person name="Borenstein D."/>
            <person name="Chapman S."/>
            <person name="Chen Z."/>
            <person name="Engels R."/>
            <person name="Freedman E."/>
            <person name="Gellesch M."/>
            <person name="Goldberg J."/>
            <person name="Griggs A."/>
            <person name="Gujja S."/>
            <person name="Heiman D."/>
            <person name="Hepburn T."/>
            <person name="Howarth C."/>
            <person name="Jen D."/>
            <person name="Larson L."/>
            <person name="Lewis B."/>
            <person name="Mehta T."/>
            <person name="Park D."/>
            <person name="Pearson M."/>
            <person name="Roberts A."/>
            <person name="Saif S."/>
            <person name="Shenoy N."/>
            <person name="Sisk P."/>
            <person name="Stolte C."/>
            <person name="Sykes S."/>
            <person name="Thomson T."/>
            <person name="Walk T."/>
            <person name="White J."/>
            <person name="Yandava C."/>
            <person name="Burger G."/>
            <person name="Gray M.W."/>
            <person name="Holland P.W.H."/>
            <person name="King N."/>
            <person name="Lang F.B.F."/>
            <person name="Roger A.J."/>
            <person name="Ruiz-Trillo I."/>
            <person name="Lander E."/>
            <person name="Nusbaum C."/>
        </authorList>
    </citation>
    <scope>NUCLEOTIDE SEQUENCE [LARGE SCALE GENOMIC DNA]</scope>
    <source>
        <strain evidence="2 3">DAOM BR117</strain>
    </source>
</reference>
<feature type="transmembrane region" description="Helical" evidence="1">
    <location>
        <begin position="117"/>
        <end position="139"/>
    </location>
</feature>
<name>A0A0L0HJD8_SPIPD</name>
<dbReference type="RefSeq" id="XP_016609266.1">
    <property type="nucleotide sequence ID" value="XM_016752560.1"/>
</dbReference>
<feature type="transmembrane region" description="Helical" evidence="1">
    <location>
        <begin position="42"/>
        <end position="64"/>
    </location>
</feature>
<dbReference type="OrthoDB" id="10329910at2759"/>
<organism evidence="2 3">
    <name type="scientific">Spizellomyces punctatus (strain DAOM BR117)</name>
    <dbReference type="NCBI Taxonomy" id="645134"/>
    <lineage>
        <taxon>Eukaryota</taxon>
        <taxon>Fungi</taxon>
        <taxon>Fungi incertae sedis</taxon>
        <taxon>Chytridiomycota</taxon>
        <taxon>Chytridiomycota incertae sedis</taxon>
        <taxon>Chytridiomycetes</taxon>
        <taxon>Spizellomycetales</taxon>
        <taxon>Spizellomycetaceae</taxon>
        <taxon>Spizellomyces</taxon>
    </lineage>
</organism>
<feature type="transmembrane region" description="Helical" evidence="1">
    <location>
        <begin position="206"/>
        <end position="227"/>
    </location>
</feature>